<gene>
    <name evidence="1" type="ORF">PLEPLA_LOCUS18447</name>
</gene>
<reference evidence="1" key="1">
    <citation type="submission" date="2020-03" db="EMBL/GenBank/DDBJ databases">
        <authorList>
            <person name="Weist P."/>
        </authorList>
    </citation>
    <scope>NUCLEOTIDE SEQUENCE</scope>
</reference>
<proteinExistence type="predicted"/>
<organism evidence="1 2">
    <name type="scientific">Pleuronectes platessa</name>
    <name type="common">European plaice</name>
    <dbReference type="NCBI Taxonomy" id="8262"/>
    <lineage>
        <taxon>Eukaryota</taxon>
        <taxon>Metazoa</taxon>
        <taxon>Chordata</taxon>
        <taxon>Craniata</taxon>
        <taxon>Vertebrata</taxon>
        <taxon>Euteleostomi</taxon>
        <taxon>Actinopterygii</taxon>
        <taxon>Neopterygii</taxon>
        <taxon>Teleostei</taxon>
        <taxon>Neoteleostei</taxon>
        <taxon>Acanthomorphata</taxon>
        <taxon>Carangaria</taxon>
        <taxon>Pleuronectiformes</taxon>
        <taxon>Pleuronectoidei</taxon>
        <taxon>Pleuronectidae</taxon>
        <taxon>Pleuronectes</taxon>
    </lineage>
</organism>
<sequence>MLWSWEEMISLETSCPSHADPVFVLLLLLSGGQRNPPDPVRNSASAHSYTETFFERKDRVMKEERGRGTHRQTETDCPASWWTLYQGNCLSSVLSGDILEVDAHCDAIEDVT</sequence>
<evidence type="ECO:0000313" key="2">
    <source>
        <dbReference type="Proteomes" id="UP001153269"/>
    </source>
</evidence>
<accession>A0A9N7UGQ0</accession>
<protein>
    <submittedName>
        <fullName evidence="1">Uncharacterized protein</fullName>
    </submittedName>
</protein>
<keyword evidence="2" id="KW-1185">Reference proteome</keyword>
<evidence type="ECO:0000313" key="1">
    <source>
        <dbReference type="EMBL" id="CAB1430465.1"/>
    </source>
</evidence>
<dbReference type="EMBL" id="CADEAL010001233">
    <property type="protein sequence ID" value="CAB1430465.1"/>
    <property type="molecule type" value="Genomic_DNA"/>
</dbReference>
<comment type="caution">
    <text evidence="1">The sequence shown here is derived from an EMBL/GenBank/DDBJ whole genome shotgun (WGS) entry which is preliminary data.</text>
</comment>
<dbReference type="Proteomes" id="UP001153269">
    <property type="component" value="Unassembled WGS sequence"/>
</dbReference>
<name>A0A9N7UGQ0_PLEPL</name>
<dbReference type="AlphaFoldDB" id="A0A9N7UGQ0"/>
<feature type="non-terminal residue" evidence="1">
    <location>
        <position position="112"/>
    </location>
</feature>